<evidence type="ECO:0000313" key="1">
    <source>
        <dbReference type="EMBL" id="OAQ57075.1"/>
    </source>
</evidence>
<dbReference type="InterPro" id="IPR013324">
    <property type="entry name" value="RNA_pol_sigma_r3/r4-like"/>
</dbReference>
<comment type="caution">
    <text evidence="1">The sequence shown here is derived from an EMBL/GenBank/DDBJ whole genome shotgun (WGS) entry which is preliminary data.</text>
</comment>
<keyword evidence="2" id="KW-1185">Reference proteome</keyword>
<evidence type="ECO:0000313" key="2">
    <source>
        <dbReference type="Proteomes" id="UP000078516"/>
    </source>
</evidence>
<name>A0A179EV45_ENTTH</name>
<dbReference type="RefSeq" id="WP_067481020.1">
    <property type="nucleotide sequence ID" value="NZ_LWMN01000001.1"/>
</dbReference>
<gene>
    <name evidence="1" type="ORF">A6E74_01480</name>
</gene>
<dbReference type="Gene3D" id="1.10.10.10">
    <property type="entry name" value="Winged helix-like DNA-binding domain superfamily/Winged helix DNA-binding domain"/>
    <property type="match status" value="1"/>
</dbReference>
<dbReference type="EMBL" id="LWMN01000001">
    <property type="protein sequence ID" value="OAQ57075.1"/>
    <property type="molecule type" value="Genomic_DNA"/>
</dbReference>
<protein>
    <submittedName>
        <fullName evidence="1">Positive control factor</fullName>
    </submittedName>
</protein>
<dbReference type="AlphaFoldDB" id="A0A179EV45"/>
<dbReference type="SUPFAM" id="SSF88659">
    <property type="entry name" value="Sigma3 and sigma4 domains of RNA polymerase sigma factors"/>
    <property type="match status" value="1"/>
</dbReference>
<proteinExistence type="predicted"/>
<reference evidence="1 2" key="1">
    <citation type="submission" date="2016-04" db="EMBL/GenBank/DDBJ databases">
        <title>Draft genome of an Enterococcus thailandicus strain isolated from bovine feces.</title>
        <authorList>
            <person name="Beukers A.G."/>
            <person name="Zaheer R."/>
            <person name="Goji N."/>
            <person name="Cook S.R."/>
            <person name="Amoako K."/>
            <person name="Chaves A.V."/>
            <person name="Ward M.P."/>
            <person name="Mcallister T.A."/>
        </authorList>
    </citation>
    <scope>NUCLEOTIDE SEQUENCE [LARGE SCALE GENOMIC DNA]</scope>
    <source>
        <strain evidence="1 2">F0711D 46</strain>
    </source>
</reference>
<accession>A0A179EV45</accession>
<sequence>MDKLVEEYKGDLKELKKLHKKILTKRYQAPVRDKAGKQVVNKKGDKVFRLVDDRTPQDIADQKTIAEAISTTEYALFWLETGREKPFDEEQAQKIPKHRRMISVADIEQMSYQVYLQNVEEPVERMSEEKREMLLQVTEIESLLSGKELELFHLINQELLTYGEAASRMGIAVGTVKSMSQRIKNKIEKYFEYGHQIQLF</sequence>
<dbReference type="Proteomes" id="UP000078516">
    <property type="component" value="Unassembled WGS sequence"/>
</dbReference>
<dbReference type="InterPro" id="IPR036388">
    <property type="entry name" value="WH-like_DNA-bd_sf"/>
</dbReference>
<organism evidence="1 2">
    <name type="scientific">Enterococcus thailandicus</name>
    <dbReference type="NCBI Taxonomy" id="417368"/>
    <lineage>
        <taxon>Bacteria</taxon>
        <taxon>Bacillati</taxon>
        <taxon>Bacillota</taxon>
        <taxon>Bacilli</taxon>
        <taxon>Lactobacillales</taxon>
        <taxon>Enterococcaceae</taxon>
        <taxon>Enterococcus</taxon>
    </lineage>
</organism>